<feature type="transmembrane region" description="Helical" evidence="8">
    <location>
        <begin position="314"/>
        <end position="335"/>
    </location>
</feature>
<dbReference type="PRINTS" id="PR01036">
    <property type="entry name" value="TCRTETB"/>
</dbReference>
<dbReference type="Proteomes" id="UP000198929">
    <property type="component" value="Unassembled WGS sequence"/>
</dbReference>
<dbReference type="InterPro" id="IPR020846">
    <property type="entry name" value="MFS_dom"/>
</dbReference>
<feature type="transmembrane region" description="Helical" evidence="8">
    <location>
        <begin position="342"/>
        <end position="358"/>
    </location>
</feature>
<evidence type="ECO:0000259" key="9">
    <source>
        <dbReference type="PROSITE" id="PS50850"/>
    </source>
</evidence>
<keyword evidence="6 8" id="KW-1133">Transmembrane helix</keyword>
<dbReference type="InterPro" id="IPR036259">
    <property type="entry name" value="MFS_trans_sf"/>
</dbReference>
<keyword evidence="7 8" id="KW-0472">Membrane</keyword>
<reference evidence="11" key="1">
    <citation type="submission" date="2016-10" db="EMBL/GenBank/DDBJ databases">
        <authorList>
            <person name="Varghese N."/>
            <person name="Submissions S."/>
        </authorList>
    </citation>
    <scope>NUCLEOTIDE SEQUENCE [LARGE SCALE GENOMIC DNA]</scope>
    <source>
        <strain evidence="11">DSM 20524</strain>
    </source>
</reference>
<proteinExistence type="inferred from homology"/>
<keyword evidence="11" id="KW-1185">Reference proteome</keyword>
<dbReference type="PANTHER" id="PTHR42718:SF9">
    <property type="entry name" value="MAJOR FACILITATOR SUPERFAMILY MULTIDRUG TRANSPORTER MFSC"/>
    <property type="match status" value="1"/>
</dbReference>
<dbReference type="Gene3D" id="1.20.1250.20">
    <property type="entry name" value="MFS general substrate transporter like domains"/>
    <property type="match status" value="1"/>
</dbReference>
<comment type="subcellular location">
    <subcellularLocation>
        <location evidence="1">Cell membrane</location>
        <topology evidence="1">Multi-pass membrane protein</topology>
    </subcellularLocation>
</comment>
<evidence type="ECO:0000256" key="6">
    <source>
        <dbReference type="ARBA" id="ARBA00022989"/>
    </source>
</evidence>
<dbReference type="RefSeq" id="WP_092256674.1">
    <property type="nucleotide sequence ID" value="NZ_CP047199.1"/>
</dbReference>
<comment type="similarity">
    <text evidence="2">Belongs to the major facilitator superfamily. EmrB family.</text>
</comment>
<feature type="transmembrane region" description="Helical" evidence="8">
    <location>
        <begin position="119"/>
        <end position="140"/>
    </location>
</feature>
<evidence type="ECO:0000256" key="5">
    <source>
        <dbReference type="ARBA" id="ARBA00022692"/>
    </source>
</evidence>
<feature type="transmembrane region" description="Helical" evidence="8">
    <location>
        <begin position="278"/>
        <end position="302"/>
    </location>
</feature>
<evidence type="ECO:0000256" key="8">
    <source>
        <dbReference type="SAM" id="Phobius"/>
    </source>
</evidence>
<sequence>MVEKPGEQVDGFTAYPTRWRRFLLICVLLVGDFAMLLNQTLMMNAVPAFMGAFRISAEQAHWVTTLFMLVAGIMVPVSAYLIGRFTTRQLFIGAMALFATGTIIAALAASFAIVLLGRVLQAAATGMMMPLVQTVLFSIFPEGKRGSAMGIFGLLVGFAPALGPWLSGLILNHYHWSSLFWLMLPFAVLAAILALFFLKNVTRPGEPSLDMFSVALSTIGFGAFLYGFSVVGHVGWFSAEALIPIVVGIVGVVWFFVRQLQLEQPLLRIDVLSNPQYALNNVLGMLVIIIMNGTIILLPVYLQQGRGVSPLDSGLVLLPGAVVLGLLSPIAGKLFDHWGARWLGLVGFMLMLVANIASTKFGVTTALWTIALWHVVRMAGVAMVMMPVSTAALNQLAGPLIPHGAAVNNVLRQIAGALGAAVLVSVMSNSAVELYDGIGHAFCITVGLALLGVVGAWMIKPACAEAGPTSKRKTGKRTR</sequence>
<evidence type="ECO:0000313" key="10">
    <source>
        <dbReference type="EMBL" id="SER71421.1"/>
    </source>
</evidence>
<keyword evidence="4" id="KW-1003">Cell membrane</keyword>
<dbReference type="STRING" id="1121357.SAMN05661109_00878"/>
<evidence type="ECO:0000256" key="2">
    <source>
        <dbReference type="ARBA" id="ARBA00008537"/>
    </source>
</evidence>
<feature type="transmembrane region" description="Helical" evidence="8">
    <location>
        <begin position="414"/>
        <end position="432"/>
    </location>
</feature>
<dbReference type="PANTHER" id="PTHR42718">
    <property type="entry name" value="MAJOR FACILITATOR SUPERFAMILY MULTIDRUG TRANSPORTER MFSC"/>
    <property type="match status" value="1"/>
</dbReference>
<feature type="transmembrane region" description="Helical" evidence="8">
    <location>
        <begin position="62"/>
        <end position="83"/>
    </location>
</feature>
<dbReference type="Gene3D" id="1.20.1720.10">
    <property type="entry name" value="Multidrug resistance protein D"/>
    <property type="match status" value="1"/>
</dbReference>
<gene>
    <name evidence="10" type="ORF">SAMN05661109_00878</name>
</gene>
<dbReference type="GO" id="GO:0022857">
    <property type="term" value="F:transmembrane transporter activity"/>
    <property type="evidence" value="ECO:0007669"/>
    <property type="project" value="InterPro"/>
</dbReference>
<name>A0A1H9RF15_9CORY</name>
<keyword evidence="3" id="KW-0813">Transport</keyword>
<feature type="transmembrane region" description="Helical" evidence="8">
    <location>
        <begin position="147"/>
        <end position="166"/>
    </location>
</feature>
<dbReference type="AlphaFoldDB" id="A0A1H9RF15"/>
<dbReference type="NCBIfam" id="TIGR00711">
    <property type="entry name" value="efflux_EmrB"/>
    <property type="match status" value="1"/>
</dbReference>
<dbReference type="CDD" id="cd17503">
    <property type="entry name" value="MFS_LmrB_MDR_like"/>
    <property type="match status" value="1"/>
</dbReference>
<feature type="transmembrane region" description="Helical" evidence="8">
    <location>
        <begin position="370"/>
        <end position="393"/>
    </location>
</feature>
<evidence type="ECO:0000256" key="3">
    <source>
        <dbReference type="ARBA" id="ARBA00022448"/>
    </source>
</evidence>
<feature type="transmembrane region" description="Helical" evidence="8">
    <location>
        <begin position="438"/>
        <end position="459"/>
    </location>
</feature>
<dbReference type="InterPro" id="IPR004638">
    <property type="entry name" value="EmrB-like"/>
</dbReference>
<feature type="transmembrane region" description="Helical" evidence="8">
    <location>
        <begin position="178"/>
        <end position="197"/>
    </location>
</feature>
<feature type="transmembrane region" description="Helical" evidence="8">
    <location>
        <begin position="234"/>
        <end position="257"/>
    </location>
</feature>
<dbReference type="SUPFAM" id="SSF103473">
    <property type="entry name" value="MFS general substrate transporter"/>
    <property type="match status" value="1"/>
</dbReference>
<dbReference type="Pfam" id="PF07690">
    <property type="entry name" value="MFS_1"/>
    <property type="match status" value="1"/>
</dbReference>
<feature type="transmembrane region" description="Helical" evidence="8">
    <location>
        <begin position="209"/>
        <end position="228"/>
    </location>
</feature>
<keyword evidence="5 8" id="KW-0812">Transmembrane</keyword>
<evidence type="ECO:0000256" key="1">
    <source>
        <dbReference type="ARBA" id="ARBA00004651"/>
    </source>
</evidence>
<feature type="transmembrane region" description="Helical" evidence="8">
    <location>
        <begin position="22"/>
        <end position="42"/>
    </location>
</feature>
<evidence type="ECO:0000313" key="11">
    <source>
        <dbReference type="Proteomes" id="UP000198929"/>
    </source>
</evidence>
<dbReference type="InterPro" id="IPR011701">
    <property type="entry name" value="MFS"/>
</dbReference>
<feature type="transmembrane region" description="Helical" evidence="8">
    <location>
        <begin position="90"/>
        <end position="113"/>
    </location>
</feature>
<feature type="domain" description="Major facilitator superfamily (MFS) profile" evidence="9">
    <location>
        <begin position="24"/>
        <end position="464"/>
    </location>
</feature>
<dbReference type="GO" id="GO:0005886">
    <property type="term" value="C:plasma membrane"/>
    <property type="evidence" value="ECO:0007669"/>
    <property type="project" value="UniProtKB-SubCell"/>
</dbReference>
<protein>
    <submittedName>
        <fullName evidence="10">Drug resistance transporter, EmrB/QacA subfamily</fullName>
    </submittedName>
</protein>
<accession>A0A1H9RF15</accession>
<organism evidence="10 11">
    <name type="scientific">Corynebacterium cystitidis DSM 20524</name>
    <dbReference type="NCBI Taxonomy" id="1121357"/>
    <lineage>
        <taxon>Bacteria</taxon>
        <taxon>Bacillati</taxon>
        <taxon>Actinomycetota</taxon>
        <taxon>Actinomycetes</taxon>
        <taxon>Mycobacteriales</taxon>
        <taxon>Corynebacteriaceae</taxon>
        <taxon>Corynebacterium</taxon>
    </lineage>
</organism>
<dbReference type="PROSITE" id="PS50850">
    <property type="entry name" value="MFS"/>
    <property type="match status" value="1"/>
</dbReference>
<dbReference type="EMBL" id="FOGQ01000002">
    <property type="protein sequence ID" value="SER71421.1"/>
    <property type="molecule type" value="Genomic_DNA"/>
</dbReference>
<evidence type="ECO:0000256" key="4">
    <source>
        <dbReference type="ARBA" id="ARBA00022475"/>
    </source>
</evidence>
<evidence type="ECO:0000256" key="7">
    <source>
        <dbReference type="ARBA" id="ARBA00023136"/>
    </source>
</evidence>